<proteinExistence type="predicted"/>
<dbReference type="AlphaFoldDB" id="D7SWS7"/>
<evidence type="ECO:0000313" key="1">
    <source>
        <dbReference type="EMBL" id="CBI21727.3"/>
    </source>
</evidence>
<organism evidence="1 2">
    <name type="scientific">Vitis vinifera</name>
    <name type="common">Grape</name>
    <dbReference type="NCBI Taxonomy" id="29760"/>
    <lineage>
        <taxon>Eukaryota</taxon>
        <taxon>Viridiplantae</taxon>
        <taxon>Streptophyta</taxon>
        <taxon>Embryophyta</taxon>
        <taxon>Tracheophyta</taxon>
        <taxon>Spermatophyta</taxon>
        <taxon>Magnoliopsida</taxon>
        <taxon>eudicotyledons</taxon>
        <taxon>Gunneridae</taxon>
        <taxon>Pentapetalae</taxon>
        <taxon>rosids</taxon>
        <taxon>Vitales</taxon>
        <taxon>Vitaceae</taxon>
        <taxon>Viteae</taxon>
        <taxon>Vitis</taxon>
    </lineage>
</organism>
<evidence type="ECO:0000313" key="2">
    <source>
        <dbReference type="Proteomes" id="UP000009183"/>
    </source>
</evidence>
<gene>
    <name evidence="1" type="ordered locus">VIT_19s0027g01180</name>
</gene>
<protein>
    <submittedName>
        <fullName evidence="1">Uncharacterized protein</fullName>
    </submittedName>
</protein>
<dbReference type="InParanoid" id="D7SWS7"/>
<reference evidence="2" key="1">
    <citation type="journal article" date="2007" name="Nature">
        <title>The grapevine genome sequence suggests ancestral hexaploidization in major angiosperm phyla.</title>
        <authorList>
            <consortium name="The French-Italian Public Consortium for Grapevine Genome Characterization."/>
            <person name="Jaillon O."/>
            <person name="Aury J.-M."/>
            <person name="Noel B."/>
            <person name="Policriti A."/>
            <person name="Clepet C."/>
            <person name="Casagrande A."/>
            <person name="Choisne N."/>
            <person name="Aubourg S."/>
            <person name="Vitulo N."/>
            <person name="Jubin C."/>
            <person name="Vezzi A."/>
            <person name="Legeai F."/>
            <person name="Hugueney P."/>
            <person name="Dasilva C."/>
            <person name="Horner D."/>
            <person name="Mica E."/>
            <person name="Jublot D."/>
            <person name="Poulain J."/>
            <person name="Bruyere C."/>
            <person name="Billault A."/>
            <person name="Segurens B."/>
            <person name="Gouyvenoux M."/>
            <person name="Ugarte E."/>
            <person name="Cattonaro F."/>
            <person name="Anthouard V."/>
            <person name="Vico V."/>
            <person name="Del Fabbro C."/>
            <person name="Alaux M."/>
            <person name="Di Gaspero G."/>
            <person name="Dumas V."/>
            <person name="Felice N."/>
            <person name="Paillard S."/>
            <person name="Juman I."/>
            <person name="Moroldo M."/>
            <person name="Scalabrin S."/>
            <person name="Canaguier A."/>
            <person name="Le Clainche I."/>
            <person name="Malacrida G."/>
            <person name="Durand E."/>
            <person name="Pesole G."/>
            <person name="Laucou V."/>
            <person name="Chatelet P."/>
            <person name="Merdinoglu D."/>
            <person name="Delledonne M."/>
            <person name="Pezzotti M."/>
            <person name="Lecharny A."/>
            <person name="Scarpelli C."/>
            <person name="Artiguenave F."/>
            <person name="Pe M.E."/>
            <person name="Valle G."/>
            <person name="Morgante M."/>
            <person name="Caboche M."/>
            <person name="Adam-Blondon A.-F."/>
            <person name="Weissenbach J."/>
            <person name="Quetier F."/>
            <person name="Wincker P."/>
        </authorList>
    </citation>
    <scope>NUCLEOTIDE SEQUENCE [LARGE SCALE GENOMIC DNA]</scope>
    <source>
        <strain evidence="2">cv. Pinot noir / PN40024</strain>
    </source>
</reference>
<dbReference type="PaxDb" id="29760-VIT_19s0027g01180.t01"/>
<dbReference type="Proteomes" id="UP000009183">
    <property type="component" value="Chromosome 19"/>
</dbReference>
<name>D7SWS7_VITVI</name>
<keyword evidence="2" id="KW-1185">Reference proteome</keyword>
<dbReference type="HOGENOM" id="CLU_2363921_0_0_1"/>
<dbReference type="EMBL" id="FN595234">
    <property type="protein sequence ID" value="CBI21727.3"/>
    <property type="molecule type" value="Genomic_DNA"/>
</dbReference>
<sequence length="96" mass="10897">MTLENECEGDINCLQSEEGSKAEDLLSPEYGCGSCSYSLLLSQFFHGFQCKQSQEEVQVVLPQSLYMLWNIKTRMPNSSIVSRFDSFLKICLNSKN</sequence>
<accession>D7SWS7</accession>